<gene>
    <name evidence="5" type="ORF">L227DRAFT_504554</name>
</gene>
<evidence type="ECO:0000259" key="4">
    <source>
        <dbReference type="PROSITE" id="PS50850"/>
    </source>
</evidence>
<dbReference type="Pfam" id="PF07690">
    <property type="entry name" value="MFS_1"/>
    <property type="match status" value="1"/>
</dbReference>
<dbReference type="EMBL" id="ML122273">
    <property type="protein sequence ID" value="RPD58714.1"/>
    <property type="molecule type" value="Genomic_DNA"/>
</dbReference>
<evidence type="ECO:0000313" key="6">
    <source>
        <dbReference type="Proteomes" id="UP000313359"/>
    </source>
</evidence>
<dbReference type="Gene3D" id="1.20.1250.20">
    <property type="entry name" value="MFS general substrate transporter like domains"/>
    <property type="match status" value="2"/>
</dbReference>
<keyword evidence="6" id="KW-1185">Reference proteome</keyword>
<dbReference type="GO" id="GO:0016020">
    <property type="term" value="C:membrane"/>
    <property type="evidence" value="ECO:0007669"/>
    <property type="project" value="UniProtKB-SubCell"/>
</dbReference>
<feature type="transmembrane region" description="Helical" evidence="3">
    <location>
        <begin position="281"/>
        <end position="297"/>
    </location>
</feature>
<dbReference type="GO" id="GO:0022857">
    <property type="term" value="F:transmembrane transporter activity"/>
    <property type="evidence" value="ECO:0007669"/>
    <property type="project" value="InterPro"/>
</dbReference>
<evidence type="ECO:0000256" key="1">
    <source>
        <dbReference type="ARBA" id="ARBA00004141"/>
    </source>
</evidence>
<feature type="transmembrane region" description="Helical" evidence="3">
    <location>
        <begin position="41"/>
        <end position="62"/>
    </location>
</feature>
<feature type="transmembrane region" description="Helical" evidence="3">
    <location>
        <begin position="82"/>
        <end position="99"/>
    </location>
</feature>
<comment type="similarity">
    <text evidence="2">Belongs to the major facilitator superfamily. Monocarboxylate porter (TC 2.A.1.13) family.</text>
</comment>
<dbReference type="InterPro" id="IPR036259">
    <property type="entry name" value="MFS_trans_sf"/>
</dbReference>
<dbReference type="AlphaFoldDB" id="A0A5C2S6N9"/>
<name>A0A5C2S6N9_9APHY</name>
<organism evidence="5 6">
    <name type="scientific">Lentinus tigrinus ALCF2SS1-6</name>
    <dbReference type="NCBI Taxonomy" id="1328759"/>
    <lineage>
        <taxon>Eukaryota</taxon>
        <taxon>Fungi</taxon>
        <taxon>Dikarya</taxon>
        <taxon>Basidiomycota</taxon>
        <taxon>Agaricomycotina</taxon>
        <taxon>Agaricomycetes</taxon>
        <taxon>Polyporales</taxon>
        <taxon>Polyporaceae</taxon>
        <taxon>Lentinus</taxon>
    </lineage>
</organism>
<dbReference type="PANTHER" id="PTHR11360:SF177">
    <property type="entry name" value="RIBOFLAVIN TRANSPORTER MCH5"/>
    <property type="match status" value="1"/>
</dbReference>
<comment type="subcellular location">
    <subcellularLocation>
        <location evidence="1">Membrane</location>
        <topology evidence="1">Multi-pass membrane protein</topology>
    </subcellularLocation>
</comment>
<sequence>MAGREKDDAVKTEAQTAAVVPAVDDTLVDGFEFVPEGGREAWTVVLGSTLALFASAGMINAYGTFQDYYESTLLPSSSSASISLIGSLQVFFLYGFGPLTGRIFDAYGTSVLIPLGSVVCVFAMMMVSLTQKDHAYQLFLSQGVLFGIGIALMFNPSVAVMSHWFRRRRASAIGIVLSGGAVGGVVFPIMLQRLIPRLGFAWATRVLAFLIMVCFIVACLTIRIRFPLSKQISWRTAIDLRGFRDVRYVLATVAGFLLFYALFIPYFYIQIYANFRGVSPNIANYLLAILNAMNIPSRVLPGILADRYGALNIFIPTSGLCTVLVLGLWLPSRNAASIIAFAALYGLFSGSFVSLLATYIATITPREVYGARLGSVYIFLAIATLAGTPTAGAILKTVDEAHFTQLIVFSGVLLAAGTFILCAAAVVDAGWVRVGIGRRRAAGEGENEERTQHEPDMALSEVLERGVSLTQDVVRLDVEEMR</sequence>
<feature type="transmembrane region" description="Helical" evidence="3">
    <location>
        <begin position="170"/>
        <end position="190"/>
    </location>
</feature>
<evidence type="ECO:0000256" key="2">
    <source>
        <dbReference type="ARBA" id="ARBA00006727"/>
    </source>
</evidence>
<dbReference type="Proteomes" id="UP000313359">
    <property type="component" value="Unassembled WGS sequence"/>
</dbReference>
<protein>
    <submittedName>
        <fullName evidence="5">Monocarboxylate permease</fullName>
    </submittedName>
</protein>
<feature type="transmembrane region" description="Helical" evidence="3">
    <location>
        <begin position="309"/>
        <end position="330"/>
    </location>
</feature>
<feature type="transmembrane region" description="Helical" evidence="3">
    <location>
        <begin position="135"/>
        <end position="158"/>
    </location>
</feature>
<feature type="transmembrane region" description="Helical" evidence="3">
    <location>
        <begin position="407"/>
        <end position="431"/>
    </location>
</feature>
<dbReference type="PANTHER" id="PTHR11360">
    <property type="entry name" value="MONOCARBOXYLATE TRANSPORTER"/>
    <property type="match status" value="1"/>
</dbReference>
<feature type="domain" description="Major facilitator superfamily (MFS) profile" evidence="4">
    <location>
        <begin position="40"/>
        <end position="428"/>
    </location>
</feature>
<keyword evidence="3" id="KW-0472">Membrane</keyword>
<evidence type="ECO:0000313" key="5">
    <source>
        <dbReference type="EMBL" id="RPD58714.1"/>
    </source>
</evidence>
<keyword evidence="3" id="KW-0812">Transmembrane</keyword>
<proteinExistence type="inferred from homology"/>
<dbReference type="InterPro" id="IPR011701">
    <property type="entry name" value="MFS"/>
</dbReference>
<feature type="transmembrane region" description="Helical" evidence="3">
    <location>
        <begin position="336"/>
        <end position="361"/>
    </location>
</feature>
<reference evidence="5" key="1">
    <citation type="journal article" date="2018" name="Genome Biol. Evol.">
        <title>Genomics and development of Lentinus tigrinus, a white-rot wood-decaying mushroom with dimorphic fruiting bodies.</title>
        <authorList>
            <person name="Wu B."/>
            <person name="Xu Z."/>
            <person name="Knudson A."/>
            <person name="Carlson A."/>
            <person name="Chen N."/>
            <person name="Kovaka S."/>
            <person name="LaButti K."/>
            <person name="Lipzen A."/>
            <person name="Pennachio C."/>
            <person name="Riley R."/>
            <person name="Schakwitz W."/>
            <person name="Umezawa K."/>
            <person name="Ohm R.A."/>
            <person name="Grigoriev I.V."/>
            <person name="Nagy L.G."/>
            <person name="Gibbons J."/>
            <person name="Hibbett D."/>
        </authorList>
    </citation>
    <scope>NUCLEOTIDE SEQUENCE [LARGE SCALE GENOMIC DNA]</scope>
    <source>
        <strain evidence="5">ALCF2SS1-6</strain>
    </source>
</reference>
<feature type="transmembrane region" description="Helical" evidence="3">
    <location>
        <begin position="246"/>
        <end position="269"/>
    </location>
</feature>
<feature type="transmembrane region" description="Helical" evidence="3">
    <location>
        <begin position="373"/>
        <end position="395"/>
    </location>
</feature>
<feature type="transmembrane region" description="Helical" evidence="3">
    <location>
        <begin position="111"/>
        <end position="129"/>
    </location>
</feature>
<accession>A0A5C2S6N9</accession>
<dbReference type="OrthoDB" id="6509908at2759"/>
<feature type="transmembrane region" description="Helical" evidence="3">
    <location>
        <begin position="202"/>
        <end position="226"/>
    </location>
</feature>
<dbReference type="SUPFAM" id="SSF103473">
    <property type="entry name" value="MFS general substrate transporter"/>
    <property type="match status" value="1"/>
</dbReference>
<dbReference type="PROSITE" id="PS50850">
    <property type="entry name" value="MFS"/>
    <property type="match status" value="1"/>
</dbReference>
<dbReference type="InterPro" id="IPR020846">
    <property type="entry name" value="MFS_dom"/>
</dbReference>
<dbReference type="STRING" id="1328759.A0A5C2S6N9"/>
<dbReference type="InterPro" id="IPR050327">
    <property type="entry name" value="Proton-linked_MCT"/>
</dbReference>
<evidence type="ECO:0000256" key="3">
    <source>
        <dbReference type="SAM" id="Phobius"/>
    </source>
</evidence>
<keyword evidence="3" id="KW-1133">Transmembrane helix</keyword>